<keyword evidence="8" id="KW-1185">Reference proteome</keyword>
<evidence type="ECO:0000313" key="8">
    <source>
        <dbReference type="Proteomes" id="UP001396334"/>
    </source>
</evidence>
<dbReference type="Pfam" id="PF00854">
    <property type="entry name" value="PTR2"/>
    <property type="match status" value="1"/>
</dbReference>
<feature type="transmembrane region" description="Helical" evidence="6">
    <location>
        <begin position="32"/>
        <end position="50"/>
    </location>
</feature>
<sequence length="111" mass="12540">MANIFNKFFFTSNGTLIAVTVRVYVQDEVGQSWAYGICSVFMFIAIVIFLSRTKRYSVELLCEDTPGTSSAHHSDQFQLVPQSLISLFMTFVGHTIVSFIFDDPTFLDKPP</sequence>
<keyword evidence="4 6" id="KW-1133">Transmembrane helix</keyword>
<dbReference type="InterPro" id="IPR036259">
    <property type="entry name" value="MFS_trans_sf"/>
</dbReference>
<evidence type="ECO:0000256" key="1">
    <source>
        <dbReference type="ARBA" id="ARBA00004141"/>
    </source>
</evidence>
<evidence type="ECO:0000256" key="3">
    <source>
        <dbReference type="ARBA" id="ARBA00022692"/>
    </source>
</evidence>
<evidence type="ECO:0000256" key="4">
    <source>
        <dbReference type="ARBA" id="ARBA00022989"/>
    </source>
</evidence>
<reference evidence="7 8" key="1">
    <citation type="journal article" date="2024" name="G3 (Bethesda)">
        <title>Genome assembly of Hibiscus sabdariffa L. provides insights into metabolisms of medicinal natural products.</title>
        <authorList>
            <person name="Kim T."/>
        </authorList>
    </citation>
    <scope>NUCLEOTIDE SEQUENCE [LARGE SCALE GENOMIC DNA]</scope>
    <source>
        <strain evidence="7">TK-2024</strain>
        <tissue evidence="7">Old leaves</tissue>
    </source>
</reference>
<name>A0ABR2U6U0_9ROSI</name>
<evidence type="ECO:0000256" key="6">
    <source>
        <dbReference type="SAM" id="Phobius"/>
    </source>
</evidence>
<organism evidence="7 8">
    <name type="scientific">Hibiscus sabdariffa</name>
    <name type="common">roselle</name>
    <dbReference type="NCBI Taxonomy" id="183260"/>
    <lineage>
        <taxon>Eukaryota</taxon>
        <taxon>Viridiplantae</taxon>
        <taxon>Streptophyta</taxon>
        <taxon>Embryophyta</taxon>
        <taxon>Tracheophyta</taxon>
        <taxon>Spermatophyta</taxon>
        <taxon>Magnoliopsida</taxon>
        <taxon>eudicotyledons</taxon>
        <taxon>Gunneridae</taxon>
        <taxon>Pentapetalae</taxon>
        <taxon>rosids</taxon>
        <taxon>malvids</taxon>
        <taxon>Malvales</taxon>
        <taxon>Malvaceae</taxon>
        <taxon>Malvoideae</taxon>
        <taxon>Hibiscus</taxon>
    </lineage>
</organism>
<gene>
    <name evidence="7" type="ORF">V6N11_059046</name>
</gene>
<dbReference type="Gene3D" id="1.20.1250.20">
    <property type="entry name" value="MFS general substrate transporter like domains"/>
    <property type="match status" value="1"/>
</dbReference>
<accession>A0ABR2U6U0</accession>
<feature type="transmembrane region" description="Helical" evidence="6">
    <location>
        <begin position="84"/>
        <end position="101"/>
    </location>
</feature>
<comment type="caution">
    <text evidence="7">The sequence shown here is derived from an EMBL/GenBank/DDBJ whole genome shotgun (WGS) entry which is preliminary data.</text>
</comment>
<evidence type="ECO:0000256" key="2">
    <source>
        <dbReference type="ARBA" id="ARBA00005982"/>
    </source>
</evidence>
<dbReference type="EMBL" id="JBBPBN010000002">
    <property type="protein sequence ID" value="KAK9045157.1"/>
    <property type="molecule type" value="Genomic_DNA"/>
</dbReference>
<keyword evidence="3 6" id="KW-0812">Transmembrane</keyword>
<dbReference type="PANTHER" id="PTHR11654">
    <property type="entry name" value="OLIGOPEPTIDE TRANSPORTER-RELATED"/>
    <property type="match status" value="1"/>
</dbReference>
<dbReference type="Proteomes" id="UP001396334">
    <property type="component" value="Unassembled WGS sequence"/>
</dbReference>
<protein>
    <submittedName>
        <fullName evidence="7">Uncharacterized protein</fullName>
    </submittedName>
</protein>
<comment type="subcellular location">
    <subcellularLocation>
        <location evidence="1">Membrane</location>
        <topology evidence="1">Multi-pass membrane protein</topology>
    </subcellularLocation>
</comment>
<comment type="similarity">
    <text evidence="2">Belongs to the major facilitator superfamily. Proton-dependent oligopeptide transporter (POT/PTR) (TC 2.A.17) family.</text>
</comment>
<evidence type="ECO:0000256" key="5">
    <source>
        <dbReference type="ARBA" id="ARBA00023136"/>
    </source>
</evidence>
<evidence type="ECO:0000313" key="7">
    <source>
        <dbReference type="EMBL" id="KAK9045157.1"/>
    </source>
</evidence>
<keyword evidence="5 6" id="KW-0472">Membrane</keyword>
<proteinExistence type="inferred from homology"/>
<dbReference type="InterPro" id="IPR000109">
    <property type="entry name" value="POT_fam"/>
</dbReference>